<reference evidence="6 7" key="1">
    <citation type="submission" date="2014-04" db="EMBL/GenBank/DDBJ databases">
        <authorList>
            <consortium name="DOE Joint Genome Institute"/>
            <person name="Kuo A."/>
            <person name="Kohler A."/>
            <person name="Nagy L.G."/>
            <person name="Floudas D."/>
            <person name="Copeland A."/>
            <person name="Barry K.W."/>
            <person name="Cichocki N."/>
            <person name="Veneault-Fourrey C."/>
            <person name="LaButti K."/>
            <person name="Lindquist E.A."/>
            <person name="Lipzen A."/>
            <person name="Lundell T."/>
            <person name="Morin E."/>
            <person name="Murat C."/>
            <person name="Sun H."/>
            <person name="Tunlid A."/>
            <person name="Henrissat B."/>
            <person name="Grigoriev I.V."/>
            <person name="Hibbett D.S."/>
            <person name="Martin F."/>
            <person name="Nordberg H.P."/>
            <person name="Cantor M.N."/>
            <person name="Hua S.X."/>
        </authorList>
    </citation>
    <scope>NUCLEOTIDE SEQUENCE [LARGE SCALE GENOMIC DNA]</scope>
    <source>
        <strain evidence="6 7">Foug A</strain>
    </source>
</reference>
<dbReference type="AlphaFoldDB" id="A0A0C3CVS3"/>
<dbReference type="EMBL" id="KN822205">
    <property type="protein sequence ID" value="KIM52635.1"/>
    <property type="molecule type" value="Genomic_DNA"/>
</dbReference>
<protein>
    <recommendedName>
        <fullName evidence="5">Histidine-specific methyltransferase SAM-dependent domain-containing protein</fullName>
    </recommendedName>
</protein>
<evidence type="ECO:0000256" key="2">
    <source>
        <dbReference type="ARBA" id="ARBA00022603"/>
    </source>
</evidence>
<evidence type="ECO:0000313" key="6">
    <source>
        <dbReference type="EMBL" id="KIM52635.1"/>
    </source>
</evidence>
<dbReference type="Proteomes" id="UP000053989">
    <property type="component" value="Unassembled WGS sequence"/>
</dbReference>
<reference evidence="7" key="2">
    <citation type="submission" date="2015-01" db="EMBL/GenBank/DDBJ databases">
        <title>Evolutionary Origins and Diversification of the Mycorrhizal Mutualists.</title>
        <authorList>
            <consortium name="DOE Joint Genome Institute"/>
            <consortium name="Mycorrhizal Genomics Consortium"/>
            <person name="Kohler A."/>
            <person name="Kuo A."/>
            <person name="Nagy L.G."/>
            <person name="Floudas D."/>
            <person name="Copeland A."/>
            <person name="Barry K.W."/>
            <person name="Cichocki N."/>
            <person name="Veneault-Fourrey C."/>
            <person name="LaButti K."/>
            <person name="Lindquist E.A."/>
            <person name="Lipzen A."/>
            <person name="Lundell T."/>
            <person name="Morin E."/>
            <person name="Murat C."/>
            <person name="Riley R."/>
            <person name="Ohm R."/>
            <person name="Sun H."/>
            <person name="Tunlid A."/>
            <person name="Henrissat B."/>
            <person name="Grigoriev I.V."/>
            <person name="Hibbett D.S."/>
            <person name="Martin F."/>
        </authorList>
    </citation>
    <scope>NUCLEOTIDE SEQUENCE [LARGE SCALE GENOMIC DNA]</scope>
    <source>
        <strain evidence="7">Foug A</strain>
    </source>
</reference>
<dbReference type="Gene3D" id="3.40.50.150">
    <property type="entry name" value="Vaccinia Virus protein VP39"/>
    <property type="match status" value="1"/>
</dbReference>
<feature type="region of interest" description="Disordered" evidence="4">
    <location>
        <begin position="181"/>
        <end position="201"/>
    </location>
</feature>
<dbReference type="PIRSF" id="PIRSF018005">
    <property type="entry name" value="UCP018005"/>
    <property type="match status" value="1"/>
</dbReference>
<dbReference type="InterPro" id="IPR051128">
    <property type="entry name" value="EgtD_Methyltrsf_superfamily"/>
</dbReference>
<dbReference type="InParanoid" id="A0A0C3CVS3"/>
<feature type="compositionally biased region" description="Polar residues" evidence="4">
    <location>
        <begin position="192"/>
        <end position="201"/>
    </location>
</feature>
<evidence type="ECO:0000256" key="1">
    <source>
        <dbReference type="ARBA" id="ARBA00008361"/>
    </source>
</evidence>
<dbReference type="InterPro" id="IPR017804">
    <property type="entry name" value="MeTrfase_EgtD-like"/>
</dbReference>
<keyword evidence="2" id="KW-0489">Methyltransferase</keyword>
<sequence length="391" mass="43127">MQEPQHNSHVLDIRPKDASRQFANEIIKGLDAPFNKKTLPTKVLYDEVGLSLFDKFSAETPDYRPFVSELEIFKMQGDDIMKAMHNHTGNAVVPGEAIVELGAGSLRKTLHLLRALSDMVPVPLSVPPVTYFALDLDGNELRRALNEVHRSDIGPSLSGKVGTKGLWGTYENGFEFIASGGLGSPDEGNGPTPVSQATSGADATPTTFLGQPPIYYLFLGGNIGSFYRGDDSQFLRAIPLRPGDKILLAVGHIHERSNLHTAYNDPNGYSKAFAMNGLNVAGNVLGSPGLFNHNDWMFVYILNEEKCCFEGFYKCLRTHEVYVPAYHQTIPFLEGELVRVSVSANYSESDTHKLFSDGQLQPIQRWVDSTNRRSIWLLERPPIATENGSSA</sequence>
<keyword evidence="7" id="KW-1185">Reference proteome</keyword>
<dbReference type="PANTHER" id="PTHR43397">
    <property type="entry name" value="ERGOTHIONEINE BIOSYNTHESIS PROTEIN 1"/>
    <property type="match status" value="1"/>
</dbReference>
<name>A0A0C3CVS3_9AGAM</name>
<evidence type="ECO:0000313" key="7">
    <source>
        <dbReference type="Proteomes" id="UP000053989"/>
    </source>
</evidence>
<evidence type="ECO:0000256" key="3">
    <source>
        <dbReference type="ARBA" id="ARBA00022679"/>
    </source>
</evidence>
<evidence type="ECO:0000256" key="4">
    <source>
        <dbReference type="SAM" id="MobiDB-lite"/>
    </source>
</evidence>
<dbReference type="HOGENOM" id="CLU_049766_0_2_1"/>
<comment type="similarity">
    <text evidence="1">Belongs to the methyltransferase superfamily.</text>
</comment>
<accession>A0A0C3CVS3</accession>
<dbReference type="Pfam" id="PF10017">
    <property type="entry name" value="Methyltransf_33"/>
    <property type="match status" value="1"/>
</dbReference>
<dbReference type="OrthoDB" id="659at2759"/>
<keyword evidence="3" id="KW-0808">Transferase</keyword>
<dbReference type="STRING" id="1036808.A0A0C3CVS3"/>
<dbReference type="PANTHER" id="PTHR43397:SF1">
    <property type="entry name" value="ERGOTHIONEINE BIOSYNTHESIS PROTEIN 1"/>
    <property type="match status" value="1"/>
</dbReference>
<organism evidence="6 7">
    <name type="scientific">Scleroderma citrinum Foug A</name>
    <dbReference type="NCBI Taxonomy" id="1036808"/>
    <lineage>
        <taxon>Eukaryota</taxon>
        <taxon>Fungi</taxon>
        <taxon>Dikarya</taxon>
        <taxon>Basidiomycota</taxon>
        <taxon>Agaricomycotina</taxon>
        <taxon>Agaricomycetes</taxon>
        <taxon>Agaricomycetidae</taxon>
        <taxon>Boletales</taxon>
        <taxon>Sclerodermatineae</taxon>
        <taxon>Sclerodermataceae</taxon>
        <taxon>Scleroderma</taxon>
    </lineage>
</organism>
<dbReference type="InterPro" id="IPR029063">
    <property type="entry name" value="SAM-dependent_MTases_sf"/>
</dbReference>
<dbReference type="GO" id="GO:0032259">
    <property type="term" value="P:methylation"/>
    <property type="evidence" value="ECO:0007669"/>
    <property type="project" value="UniProtKB-KW"/>
</dbReference>
<gene>
    <name evidence="6" type="ORF">SCLCIDRAFT_32530</name>
</gene>
<feature type="domain" description="Histidine-specific methyltransferase SAM-dependent" evidence="5">
    <location>
        <begin position="22"/>
        <end position="379"/>
    </location>
</feature>
<evidence type="ECO:0000259" key="5">
    <source>
        <dbReference type="Pfam" id="PF10017"/>
    </source>
</evidence>
<dbReference type="InterPro" id="IPR019257">
    <property type="entry name" value="MeTrfase_dom"/>
</dbReference>
<proteinExistence type="inferred from homology"/>
<dbReference type="GO" id="GO:0008168">
    <property type="term" value="F:methyltransferase activity"/>
    <property type="evidence" value="ECO:0007669"/>
    <property type="project" value="UniProtKB-KW"/>
</dbReference>